<dbReference type="GO" id="GO:0006368">
    <property type="term" value="P:transcription elongation by RNA polymerase II"/>
    <property type="evidence" value="ECO:0007669"/>
    <property type="project" value="TreeGrafter"/>
</dbReference>
<keyword evidence="6" id="KW-0804">Transcription</keyword>
<comment type="caution">
    <text evidence="13">The sequence shown here is derived from an EMBL/GenBank/DDBJ whole genome shotgun (WGS) entry which is preliminary data.</text>
</comment>
<dbReference type="SUPFAM" id="SSF47370">
    <property type="entry name" value="Bromodomain"/>
    <property type="match status" value="2"/>
</dbReference>
<feature type="region of interest" description="Disordered" evidence="10">
    <location>
        <begin position="1"/>
        <end position="29"/>
    </location>
</feature>
<dbReference type="Pfam" id="PF01426">
    <property type="entry name" value="BAH"/>
    <property type="match status" value="1"/>
</dbReference>
<accession>A0A9N9FAB4</accession>
<evidence type="ECO:0000259" key="12">
    <source>
        <dbReference type="PROSITE" id="PS51038"/>
    </source>
</evidence>
<dbReference type="PRINTS" id="PR00503">
    <property type="entry name" value="BROMODOMAIN"/>
</dbReference>
<name>A0A9N9FAB4_9GLOM</name>
<dbReference type="SUPFAM" id="SSF48403">
    <property type="entry name" value="Ankyrin repeat"/>
    <property type="match status" value="1"/>
</dbReference>
<dbReference type="SMART" id="SM00297">
    <property type="entry name" value="BROMO"/>
    <property type="match status" value="2"/>
</dbReference>
<dbReference type="PROSITE" id="PS51038">
    <property type="entry name" value="BAH"/>
    <property type="match status" value="1"/>
</dbReference>
<evidence type="ECO:0000256" key="2">
    <source>
        <dbReference type="ARBA" id="ARBA00022737"/>
    </source>
</evidence>
<protein>
    <submittedName>
        <fullName evidence="13">10900_t:CDS:1</fullName>
    </submittedName>
</protein>
<keyword evidence="4" id="KW-0805">Transcription regulation</keyword>
<dbReference type="InterPro" id="IPR001487">
    <property type="entry name" value="Bromodomain"/>
</dbReference>
<keyword evidence="5 9" id="KW-0103">Bromodomain</keyword>
<keyword evidence="8" id="KW-0040">ANK repeat</keyword>
<dbReference type="InterPro" id="IPR018359">
    <property type="entry name" value="Bromodomain_CS"/>
</dbReference>
<keyword evidence="14" id="KW-1185">Reference proteome</keyword>
<dbReference type="InterPro" id="IPR001025">
    <property type="entry name" value="BAH_dom"/>
</dbReference>
<sequence>MAPGRRGRPSKSGIIEHNEDSGKSLTSNTGSAPLLRIKITNRQNTEEMSKILQEKCLQIMQEMRDQIAEDGRVLAAIFERLPSKRTYPDYYQVITLPVSLSTIGAKITKRQYKSLDEFGTDCDQMFMNAQTYNLKESLVYQDSQTLQELVKKRVTEFKTAIKPKSSTIIIQSGKSTELAKKLFKAIESDDVDAARNFLHDNPDFDVNALWDTEYNGDKFTWTPLHCAAYYGRIQILGLLMNRGAKVEVQDTWYGATALAWATYGGNIELARLLVEVYGANPKAENMYGQTALDLADHSSHPQWDFLRDPQEIARNYIVYGASLSTAPDSLSTPTSSDGERLRQPLLPENFITNPTSIEDEAERSKYCKAVAVKRMERILDAIESSKDANGQLLCEPFMELPDKNACPEYFSAIEHADTLPRIRERLLTYTSVVDFVSDVERVFNNGIKVNRIIPGAETSARALKVIFECYKRSLVEFEKEYMYPGKPQIDVPTDFDDFNVIRWSGDTYYRGDFVYIGNDGDVLLIQTIYRTEGNNWPFSNTFIYGRIFKQPHQVPVPEDYELCKQEVFMLQSYEECPIEYITGKCYIMSRADYVNLHPRGYTQENVYVCRRIYTKIRKQVEFKRLELPWLETIRFTPHVPVKLDTHFKKLRTVRSRSSSVKREAPIDEHPVYRTKLVPPEYPPLEIYRARRMKSGSAVNSPQTLIKLKLGGHRDISPTPKVTRASERARVAAQQQQLENIEMNRNVLGLADGLGRPGELAMKSTASQLRNVDLVMPSPFLQQPLFLPTGLPSSLSMLSQKDTPLLQGIGIETLTRSKAMSLDTIHFHHSMYFTKDVDQLTIIPILATPLLLPSPKPVSIALRICGEILRPSGAVHYPNAPTIGHTKFDVVLRSGLNPIEIQVKGPTLLAGQYPMMGHMATQDYTIFAYRQ</sequence>
<evidence type="ECO:0000259" key="11">
    <source>
        <dbReference type="PROSITE" id="PS50014"/>
    </source>
</evidence>
<evidence type="ECO:0000256" key="8">
    <source>
        <dbReference type="PROSITE-ProRule" id="PRU00023"/>
    </source>
</evidence>
<evidence type="ECO:0000256" key="1">
    <source>
        <dbReference type="ARBA" id="ARBA00004123"/>
    </source>
</evidence>
<keyword evidence="7" id="KW-0539">Nucleus</keyword>
<dbReference type="PANTHER" id="PTHR16062">
    <property type="entry name" value="SWI/SNF-RELATED"/>
    <property type="match status" value="1"/>
</dbReference>
<dbReference type="Gene3D" id="1.25.40.20">
    <property type="entry name" value="Ankyrin repeat-containing domain"/>
    <property type="match status" value="1"/>
</dbReference>
<gene>
    <name evidence="13" type="ORF">PBRASI_LOCUS3587</name>
</gene>
<evidence type="ECO:0000313" key="14">
    <source>
        <dbReference type="Proteomes" id="UP000789739"/>
    </source>
</evidence>
<dbReference type="PROSITE" id="PS50088">
    <property type="entry name" value="ANK_REPEAT"/>
    <property type="match status" value="1"/>
</dbReference>
<evidence type="ECO:0000256" key="10">
    <source>
        <dbReference type="SAM" id="MobiDB-lite"/>
    </source>
</evidence>
<dbReference type="EMBL" id="CAJVPI010000329">
    <property type="protein sequence ID" value="CAG8520262.1"/>
    <property type="molecule type" value="Genomic_DNA"/>
</dbReference>
<evidence type="ECO:0000256" key="6">
    <source>
        <dbReference type="ARBA" id="ARBA00023163"/>
    </source>
</evidence>
<comment type="subcellular location">
    <subcellularLocation>
        <location evidence="1">Nucleus</location>
    </subcellularLocation>
</comment>
<evidence type="ECO:0000256" key="7">
    <source>
        <dbReference type="ARBA" id="ARBA00023242"/>
    </source>
</evidence>
<dbReference type="OrthoDB" id="6017at2759"/>
<feature type="domain" description="Bromo" evidence="11">
    <location>
        <begin position="389"/>
        <end position="450"/>
    </location>
</feature>
<feature type="domain" description="Bromo" evidence="11">
    <location>
        <begin position="70"/>
        <end position="140"/>
    </location>
</feature>
<dbReference type="SMART" id="SM00248">
    <property type="entry name" value="ANK"/>
    <property type="match status" value="2"/>
</dbReference>
<organism evidence="13 14">
    <name type="scientific">Paraglomus brasilianum</name>
    <dbReference type="NCBI Taxonomy" id="144538"/>
    <lineage>
        <taxon>Eukaryota</taxon>
        <taxon>Fungi</taxon>
        <taxon>Fungi incertae sedis</taxon>
        <taxon>Mucoromycota</taxon>
        <taxon>Glomeromycotina</taxon>
        <taxon>Glomeromycetes</taxon>
        <taxon>Paraglomerales</taxon>
        <taxon>Paraglomeraceae</taxon>
        <taxon>Paraglomus</taxon>
    </lineage>
</organism>
<dbReference type="PROSITE" id="PS50014">
    <property type="entry name" value="BROMODOMAIN_2"/>
    <property type="match status" value="2"/>
</dbReference>
<dbReference type="GO" id="GO:0006338">
    <property type="term" value="P:chromatin remodeling"/>
    <property type="evidence" value="ECO:0007669"/>
    <property type="project" value="InterPro"/>
</dbReference>
<dbReference type="Proteomes" id="UP000789739">
    <property type="component" value="Unassembled WGS sequence"/>
</dbReference>
<dbReference type="SMART" id="SM00439">
    <property type="entry name" value="BAH"/>
    <property type="match status" value="1"/>
</dbReference>
<evidence type="ECO:0000256" key="5">
    <source>
        <dbReference type="ARBA" id="ARBA00023117"/>
    </source>
</evidence>
<dbReference type="AlphaFoldDB" id="A0A9N9FAB4"/>
<proteinExistence type="predicted"/>
<dbReference type="InterPro" id="IPR043151">
    <property type="entry name" value="BAH_sf"/>
</dbReference>
<evidence type="ECO:0000256" key="4">
    <source>
        <dbReference type="ARBA" id="ARBA00023015"/>
    </source>
</evidence>
<dbReference type="InterPro" id="IPR036770">
    <property type="entry name" value="Ankyrin_rpt-contain_sf"/>
</dbReference>
<dbReference type="PANTHER" id="PTHR16062:SF20">
    <property type="entry name" value="CHROMATIN STRUCTURE-REMODELING COMPLEX SUBUNIT RSC4"/>
    <property type="match status" value="1"/>
</dbReference>
<evidence type="ECO:0000256" key="9">
    <source>
        <dbReference type="PROSITE-ProRule" id="PRU00035"/>
    </source>
</evidence>
<keyword evidence="3" id="KW-0156">Chromatin regulator</keyword>
<feature type="repeat" description="ANK" evidence="8">
    <location>
        <begin position="219"/>
        <end position="251"/>
    </location>
</feature>
<dbReference type="Pfam" id="PF00439">
    <property type="entry name" value="Bromodomain"/>
    <property type="match status" value="2"/>
</dbReference>
<dbReference type="GO" id="GO:0003682">
    <property type="term" value="F:chromatin binding"/>
    <property type="evidence" value="ECO:0007669"/>
    <property type="project" value="InterPro"/>
</dbReference>
<evidence type="ECO:0000313" key="13">
    <source>
        <dbReference type="EMBL" id="CAG8520262.1"/>
    </source>
</evidence>
<evidence type="ECO:0000256" key="3">
    <source>
        <dbReference type="ARBA" id="ARBA00022853"/>
    </source>
</evidence>
<dbReference type="InterPro" id="IPR002110">
    <property type="entry name" value="Ankyrin_rpt"/>
</dbReference>
<feature type="domain" description="BAH" evidence="12">
    <location>
        <begin position="506"/>
        <end position="624"/>
    </location>
</feature>
<dbReference type="PROSITE" id="PS50297">
    <property type="entry name" value="ANK_REP_REGION"/>
    <property type="match status" value="1"/>
</dbReference>
<reference evidence="13" key="1">
    <citation type="submission" date="2021-06" db="EMBL/GenBank/DDBJ databases">
        <authorList>
            <person name="Kallberg Y."/>
            <person name="Tangrot J."/>
            <person name="Rosling A."/>
        </authorList>
    </citation>
    <scope>NUCLEOTIDE SEQUENCE</scope>
    <source>
        <strain evidence="13">BR232B</strain>
    </source>
</reference>
<dbReference type="Pfam" id="PF00023">
    <property type="entry name" value="Ank"/>
    <property type="match status" value="2"/>
</dbReference>
<dbReference type="Gene3D" id="1.20.920.10">
    <property type="entry name" value="Bromodomain-like"/>
    <property type="match status" value="2"/>
</dbReference>
<dbReference type="Gene3D" id="2.30.30.490">
    <property type="match status" value="1"/>
</dbReference>
<keyword evidence="2" id="KW-0677">Repeat</keyword>
<dbReference type="PROSITE" id="PS00633">
    <property type="entry name" value="BROMODOMAIN_1"/>
    <property type="match status" value="1"/>
</dbReference>
<dbReference type="InterPro" id="IPR036427">
    <property type="entry name" value="Bromodomain-like_sf"/>
</dbReference>
<dbReference type="InterPro" id="IPR037382">
    <property type="entry name" value="Rsc/polybromo"/>
</dbReference>
<dbReference type="GO" id="GO:0016586">
    <property type="term" value="C:RSC-type complex"/>
    <property type="evidence" value="ECO:0007669"/>
    <property type="project" value="InterPro"/>
</dbReference>